<evidence type="ECO:0000313" key="5">
    <source>
        <dbReference type="Proteomes" id="UP000476310"/>
    </source>
</evidence>
<dbReference type="InterPro" id="IPR058488">
    <property type="entry name" value="DUF8175"/>
</dbReference>
<dbReference type="RefSeq" id="WP_164432043.1">
    <property type="nucleotide sequence ID" value="NZ_JAAIKT010000043.1"/>
</dbReference>
<reference evidence="4" key="1">
    <citation type="submission" date="2020-02" db="EMBL/GenBank/DDBJ databases">
        <title>A new Streptomyces sp. for controlling soil-borne diseases.</title>
        <authorList>
            <person name="Li X."/>
            <person name="Tian Y."/>
            <person name="Gao K."/>
        </authorList>
    </citation>
    <scope>NUCLEOTIDE SEQUENCE [LARGE SCALE GENOMIC DNA]</scope>
    <source>
        <strain evidence="4">0250</strain>
    </source>
</reference>
<keyword evidence="5" id="KW-1185">Reference proteome</keyword>
<evidence type="ECO:0000256" key="1">
    <source>
        <dbReference type="SAM" id="MobiDB-lite"/>
    </source>
</evidence>
<keyword evidence="2" id="KW-1133">Transmembrane helix</keyword>
<evidence type="ECO:0000256" key="2">
    <source>
        <dbReference type="SAM" id="Phobius"/>
    </source>
</evidence>
<accession>A0A6G4ALZ1</accession>
<comment type="caution">
    <text evidence="4">The sequence shown here is derived from an EMBL/GenBank/DDBJ whole genome shotgun (WGS) entry which is preliminary data.</text>
</comment>
<keyword evidence="2" id="KW-0472">Membrane</keyword>
<organism evidence="4 5">
    <name type="scientific">Streptomyces rhizosphaericus</name>
    <dbReference type="NCBI Taxonomy" id="114699"/>
    <lineage>
        <taxon>Bacteria</taxon>
        <taxon>Bacillati</taxon>
        <taxon>Actinomycetota</taxon>
        <taxon>Actinomycetes</taxon>
        <taxon>Kitasatosporales</taxon>
        <taxon>Streptomycetaceae</taxon>
        <taxon>Streptomyces</taxon>
        <taxon>Streptomyces violaceusniger group</taxon>
    </lineage>
</organism>
<evidence type="ECO:0000259" key="3">
    <source>
        <dbReference type="Pfam" id="PF26526"/>
    </source>
</evidence>
<feature type="compositionally biased region" description="Gly residues" evidence="1">
    <location>
        <begin position="1"/>
        <end position="12"/>
    </location>
</feature>
<feature type="domain" description="DUF8175" evidence="3">
    <location>
        <begin position="117"/>
        <end position="266"/>
    </location>
</feature>
<sequence length="297" mass="30845">MSLGGDDGYGGDYEGHEARRGRGAAPEGHLTRTRLPEGDGDPYGPPRRAPGRPKPSRNLITVVGVIVLLLAAIAFVNRGDGKDGGSSSGGDTGGGGTEAQPTAPTGERPVDGKNATTDIASGFAKSEQGAQSAAANYAVALGSDGMFKADRRKAIVNTIYAPGVAGARLKELDKAFSNNKILSNAGLDASGDPPDGMTFVSRANPVGAKVEKFKDDEAQIAVWHSQLFGLAGEGSKNPVAESWYTDTFKLKWIKGDWKVTQYTQKNGPAPVGRDQAASSAEDMANAVQGFGGFTYAR</sequence>
<feature type="compositionally biased region" description="Gly residues" evidence="1">
    <location>
        <begin position="84"/>
        <end position="97"/>
    </location>
</feature>
<proteinExistence type="predicted"/>
<feature type="transmembrane region" description="Helical" evidence="2">
    <location>
        <begin position="58"/>
        <end position="76"/>
    </location>
</feature>
<dbReference type="Proteomes" id="UP000476310">
    <property type="component" value="Unassembled WGS sequence"/>
</dbReference>
<dbReference type="EMBL" id="JAAIKT010000043">
    <property type="protein sequence ID" value="NEW74393.1"/>
    <property type="molecule type" value="Genomic_DNA"/>
</dbReference>
<name>A0A6G4ALZ1_9ACTN</name>
<protein>
    <recommendedName>
        <fullName evidence="3">DUF8175 domain-containing protein</fullName>
    </recommendedName>
</protein>
<gene>
    <name evidence="4" type="ORF">G4H13_29520</name>
</gene>
<dbReference type="AlphaFoldDB" id="A0A6G4ALZ1"/>
<feature type="region of interest" description="Disordered" evidence="1">
    <location>
        <begin position="80"/>
        <end position="117"/>
    </location>
</feature>
<keyword evidence="2" id="KW-0812">Transmembrane</keyword>
<evidence type="ECO:0000313" key="4">
    <source>
        <dbReference type="EMBL" id="NEW74393.1"/>
    </source>
</evidence>
<dbReference type="Pfam" id="PF26526">
    <property type="entry name" value="DUF8175"/>
    <property type="match status" value="1"/>
</dbReference>
<feature type="region of interest" description="Disordered" evidence="1">
    <location>
        <begin position="1"/>
        <end position="56"/>
    </location>
</feature>